<dbReference type="STRING" id="553469.SAMN04487947_3021"/>
<reference evidence="3" key="1">
    <citation type="submission" date="2016-10" db="EMBL/GenBank/DDBJ databases">
        <authorList>
            <person name="Varghese N."/>
            <person name="Submissions S."/>
        </authorList>
    </citation>
    <scope>NUCLEOTIDE SEQUENCE [LARGE SCALE GENOMIC DNA]</scope>
    <source>
        <strain evidence="3">CGMCC 1.7736</strain>
    </source>
</reference>
<evidence type="ECO:0000259" key="1">
    <source>
        <dbReference type="Pfam" id="PF18477"/>
    </source>
</evidence>
<organism evidence="2 3">
    <name type="scientific">Halogeometricum rufum</name>
    <dbReference type="NCBI Taxonomy" id="553469"/>
    <lineage>
        <taxon>Archaea</taxon>
        <taxon>Methanobacteriati</taxon>
        <taxon>Methanobacteriota</taxon>
        <taxon>Stenosarchaea group</taxon>
        <taxon>Halobacteria</taxon>
        <taxon>Halobacteriales</taxon>
        <taxon>Haloferacaceae</taxon>
        <taxon>Halogeometricum</taxon>
    </lineage>
</organism>
<dbReference type="Pfam" id="PF18477">
    <property type="entry name" value="PIN_9"/>
    <property type="match status" value="1"/>
</dbReference>
<dbReference type="OrthoDB" id="15280at2157"/>
<name>A0A1I6I828_9EURY</name>
<dbReference type="Gene3D" id="3.40.50.1010">
    <property type="entry name" value="5'-nuclease"/>
    <property type="match status" value="1"/>
</dbReference>
<dbReference type="InterPro" id="IPR041120">
    <property type="entry name" value="PIN_9"/>
</dbReference>
<protein>
    <submittedName>
        <fullName evidence="2">SSU processome protein Utp24</fullName>
    </submittedName>
</protein>
<dbReference type="InterPro" id="IPR029060">
    <property type="entry name" value="PIN-like_dom_sf"/>
</dbReference>
<feature type="domain" description="VapC9 PIN-like" evidence="1">
    <location>
        <begin position="24"/>
        <end position="138"/>
    </location>
</feature>
<dbReference type="SUPFAM" id="SSF88723">
    <property type="entry name" value="PIN domain-like"/>
    <property type="match status" value="1"/>
</dbReference>
<gene>
    <name evidence="2" type="ORF">SAMN04487947_3021</name>
</gene>
<sequence>MTTETRHRTDSEADAGGDAATTTVVLDTNALMMPVELDVRLFDELDRLLAANVDLVVPAPVVGELEKLSAGAGTEGVAASVGSDLAADRCRVVDTDATYADDAVVELAERGFDCVVTNDKPLRDRLLERGVRVIGIRGHHKLDITEP</sequence>
<dbReference type="AlphaFoldDB" id="A0A1I6I828"/>
<dbReference type="RefSeq" id="WP_089808983.1">
    <property type="nucleotide sequence ID" value="NZ_FOYT01000002.1"/>
</dbReference>
<accession>A0A1I6I828</accession>
<proteinExistence type="predicted"/>
<keyword evidence="3" id="KW-1185">Reference proteome</keyword>
<dbReference type="CDD" id="cd09879">
    <property type="entry name" value="PIN_VapC_AF0591-like"/>
    <property type="match status" value="1"/>
</dbReference>
<dbReference type="EMBL" id="FOYT01000002">
    <property type="protein sequence ID" value="SFR62788.1"/>
    <property type="molecule type" value="Genomic_DNA"/>
</dbReference>
<evidence type="ECO:0000313" key="3">
    <source>
        <dbReference type="Proteomes" id="UP000198531"/>
    </source>
</evidence>
<evidence type="ECO:0000313" key="2">
    <source>
        <dbReference type="EMBL" id="SFR62788.1"/>
    </source>
</evidence>
<dbReference type="Proteomes" id="UP000198531">
    <property type="component" value="Unassembled WGS sequence"/>
</dbReference>